<dbReference type="Pfam" id="PF17919">
    <property type="entry name" value="RT_RNaseH_2"/>
    <property type="match status" value="1"/>
</dbReference>
<dbReference type="FunFam" id="3.30.70.270:FF:000063">
    <property type="entry name" value="Zinc knuckle domaincontaining protein"/>
    <property type="match status" value="1"/>
</dbReference>
<dbReference type="Gene3D" id="3.30.70.270">
    <property type="match status" value="1"/>
</dbReference>
<evidence type="ECO:0000259" key="1">
    <source>
        <dbReference type="Pfam" id="PF17919"/>
    </source>
</evidence>
<reference evidence="2 3" key="1">
    <citation type="submission" date="2020-06" db="EMBL/GenBank/DDBJ databases">
        <authorList>
            <person name="Li R."/>
            <person name="Bekaert M."/>
        </authorList>
    </citation>
    <scope>NUCLEOTIDE SEQUENCE [LARGE SCALE GENOMIC DNA]</scope>
    <source>
        <strain evidence="3">wild</strain>
    </source>
</reference>
<feature type="domain" description="Reverse transcriptase/retrotransposon-derived protein RNase H-like" evidence="1">
    <location>
        <begin position="46"/>
        <end position="134"/>
    </location>
</feature>
<evidence type="ECO:0000313" key="3">
    <source>
        <dbReference type="Proteomes" id="UP000507470"/>
    </source>
</evidence>
<keyword evidence="3" id="KW-1185">Reference proteome</keyword>
<dbReference type="InterPro" id="IPR043128">
    <property type="entry name" value="Rev_trsase/Diguanyl_cyclase"/>
</dbReference>
<sequence length="223" mass="25738">MKSPTTKKELERFLGMETYIAKFVPNFSSNTAVLRDLLKKDVPFQWDDNHDKTFKDLKTLITNSPVLRYFNSTKPVKLSVDGLGAVLLQKELPIEYASRALTSSQKNWAQIEKELYAIVFGCERFHHYVYGRTIEKYDINVVYKPEKLMYISDTLSRAYLNEFDNSCDKDINAQVHLLVKHVSVSESKMNKFRGETDCDDTLTELKKTVKDGWPESKCEGADD</sequence>
<dbReference type="OrthoDB" id="2286242at2759"/>
<evidence type="ECO:0000313" key="2">
    <source>
        <dbReference type="EMBL" id="CAC5390045.1"/>
    </source>
</evidence>
<dbReference type="InterPro" id="IPR041577">
    <property type="entry name" value="RT_RNaseH_2"/>
</dbReference>
<accession>A0A6J8C118</accession>
<dbReference type="Proteomes" id="UP000507470">
    <property type="component" value="Unassembled WGS sequence"/>
</dbReference>
<dbReference type="PANTHER" id="PTHR37984">
    <property type="entry name" value="PROTEIN CBG26694"/>
    <property type="match status" value="1"/>
</dbReference>
<dbReference type="PANTHER" id="PTHR37984:SF7">
    <property type="entry name" value="INTEGRASE CATALYTIC DOMAIN-CONTAINING PROTEIN"/>
    <property type="match status" value="1"/>
</dbReference>
<dbReference type="SUPFAM" id="SSF56672">
    <property type="entry name" value="DNA/RNA polymerases"/>
    <property type="match status" value="1"/>
</dbReference>
<proteinExistence type="predicted"/>
<dbReference type="InterPro" id="IPR043502">
    <property type="entry name" value="DNA/RNA_pol_sf"/>
</dbReference>
<dbReference type="InterPro" id="IPR050951">
    <property type="entry name" value="Retrovirus_Pol_polyprotein"/>
</dbReference>
<name>A0A6J8C118_MYTCO</name>
<dbReference type="AlphaFoldDB" id="A0A6J8C118"/>
<organism evidence="2 3">
    <name type="scientific">Mytilus coruscus</name>
    <name type="common">Sea mussel</name>
    <dbReference type="NCBI Taxonomy" id="42192"/>
    <lineage>
        <taxon>Eukaryota</taxon>
        <taxon>Metazoa</taxon>
        <taxon>Spiralia</taxon>
        <taxon>Lophotrochozoa</taxon>
        <taxon>Mollusca</taxon>
        <taxon>Bivalvia</taxon>
        <taxon>Autobranchia</taxon>
        <taxon>Pteriomorphia</taxon>
        <taxon>Mytilida</taxon>
        <taxon>Mytiloidea</taxon>
        <taxon>Mytilidae</taxon>
        <taxon>Mytilinae</taxon>
        <taxon>Mytilus</taxon>
    </lineage>
</organism>
<dbReference type="EMBL" id="CACVKT020004442">
    <property type="protein sequence ID" value="CAC5390045.1"/>
    <property type="molecule type" value="Genomic_DNA"/>
</dbReference>
<gene>
    <name evidence="2" type="ORF">MCOR_25167</name>
</gene>
<protein>
    <recommendedName>
        <fullName evidence="1">Reverse transcriptase/retrotransposon-derived protein RNase H-like domain-containing protein</fullName>
    </recommendedName>
</protein>